<protein>
    <submittedName>
        <fullName evidence="5">Transcriptional regulator</fullName>
    </submittedName>
</protein>
<evidence type="ECO:0000256" key="3">
    <source>
        <dbReference type="ARBA" id="ARBA00023163"/>
    </source>
</evidence>
<evidence type="ECO:0000256" key="1">
    <source>
        <dbReference type="ARBA" id="ARBA00023015"/>
    </source>
</evidence>
<proteinExistence type="predicted"/>
<keyword evidence="2" id="KW-0238">DNA-binding</keyword>
<dbReference type="InterPro" id="IPR001845">
    <property type="entry name" value="HTH_ArsR_DNA-bd_dom"/>
</dbReference>
<comment type="caution">
    <text evidence="5">The sequence shown here is derived from an EMBL/GenBank/DDBJ whole genome shotgun (WGS) entry which is preliminary data.</text>
</comment>
<dbReference type="PANTHER" id="PTHR43132">
    <property type="entry name" value="ARSENICAL RESISTANCE OPERON REPRESSOR ARSR-RELATED"/>
    <property type="match status" value="1"/>
</dbReference>
<evidence type="ECO:0000313" key="5">
    <source>
        <dbReference type="EMBL" id="GLY72742.1"/>
    </source>
</evidence>
<dbReference type="InterPro" id="IPR036390">
    <property type="entry name" value="WH_DNA-bd_sf"/>
</dbReference>
<dbReference type="InterPro" id="IPR036388">
    <property type="entry name" value="WH-like_DNA-bd_sf"/>
</dbReference>
<evidence type="ECO:0000256" key="2">
    <source>
        <dbReference type="ARBA" id="ARBA00023125"/>
    </source>
</evidence>
<organism evidence="5 6">
    <name type="scientific">Actinoallomurus iriomotensis</name>
    <dbReference type="NCBI Taxonomy" id="478107"/>
    <lineage>
        <taxon>Bacteria</taxon>
        <taxon>Bacillati</taxon>
        <taxon>Actinomycetota</taxon>
        <taxon>Actinomycetes</taxon>
        <taxon>Streptosporangiales</taxon>
        <taxon>Thermomonosporaceae</taxon>
        <taxon>Actinoallomurus</taxon>
    </lineage>
</organism>
<name>A0A9W6VMT5_9ACTN</name>
<feature type="domain" description="HTH arsR-type" evidence="4">
    <location>
        <begin position="266"/>
        <end position="337"/>
    </location>
</feature>
<evidence type="ECO:0000313" key="6">
    <source>
        <dbReference type="Proteomes" id="UP001165135"/>
    </source>
</evidence>
<dbReference type="EMBL" id="BSTJ01000001">
    <property type="protein sequence ID" value="GLY72742.1"/>
    <property type="molecule type" value="Genomic_DNA"/>
</dbReference>
<dbReference type="InterPro" id="IPR011991">
    <property type="entry name" value="ArsR-like_HTH"/>
</dbReference>
<keyword evidence="1" id="KW-0805">Transcription regulation</keyword>
<reference evidence="5" key="1">
    <citation type="submission" date="2023-03" db="EMBL/GenBank/DDBJ databases">
        <title>Actinoallomurus iriomotensis NBRC 103681.</title>
        <authorList>
            <person name="Ichikawa N."/>
            <person name="Sato H."/>
            <person name="Tonouchi N."/>
        </authorList>
    </citation>
    <scope>NUCLEOTIDE SEQUENCE</scope>
    <source>
        <strain evidence="5">NBRC 103681</strain>
    </source>
</reference>
<dbReference type="CDD" id="cd00090">
    <property type="entry name" value="HTH_ARSR"/>
    <property type="match status" value="1"/>
</dbReference>
<dbReference type="SMART" id="SM00418">
    <property type="entry name" value="HTH_ARSR"/>
    <property type="match status" value="1"/>
</dbReference>
<evidence type="ECO:0000259" key="4">
    <source>
        <dbReference type="SMART" id="SM00418"/>
    </source>
</evidence>
<dbReference type="InterPro" id="IPR051011">
    <property type="entry name" value="Metal_resp_trans_reg"/>
</dbReference>
<gene>
    <name evidence="5" type="ORF">Airi01_010090</name>
</gene>
<keyword evidence="3" id="KW-0804">Transcription</keyword>
<dbReference type="Proteomes" id="UP001165135">
    <property type="component" value="Unassembled WGS sequence"/>
</dbReference>
<dbReference type="SUPFAM" id="SSF46785">
    <property type="entry name" value="Winged helix' DNA-binding domain"/>
    <property type="match status" value="1"/>
</dbReference>
<dbReference type="AlphaFoldDB" id="A0A9W6VMT5"/>
<accession>A0A9W6VMT5</accession>
<sequence length="358" mass="39748">MVTPPRAAMLRIHFGTDDLARTRIADTADAMWEIVSSLHRLQTRSGRVAFTGWLNQARDDLRQRELLRTVQHLLLPLAPRAAYFPDFLTPPQGLLGVEPGVEAVLATPRRRVRRELARLQTQQGRSVWARGLADGDGEIRTTVGRALHAYHQAAVAPHWPLIEASVATDRAVRIRALQTGGVHALLESFAPMMRWRSPILEVQHPAERSIHLDGRGLLLIPSYFCWRIPVALADPLLAPTMIYPIAPELRRWDTTEPCPDHVIEPTLIRLLGTTRARVLQEAQYTRSTTEIGRAVHVSAASVSQHAAVLREAGLIDSRRHGGAVLHSLTTLGRALLAGRILPLPENASRIVPKVPSHR</sequence>
<dbReference type="GO" id="GO:0003700">
    <property type="term" value="F:DNA-binding transcription factor activity"/>
    <property type="evidence" value="ECO:0007669"/>
    <property type="project" value="InterPro"/>
</dbReference>
<dbReference type="GO" id="GO:0003677">
    <property type="term" value="F:DNA binding"/>
    <property type="evidence" value="ECO:0007669"/>
    <property type="project" value="UniProtKB-KW"/>
</dbReference>
<dbReference type="PANTHER" id="PTHR43132:SF8">
    <property type="entry name" value="HTH-TYPE TRANSCRIPTIONAL REGULATOR KMTR"/>
    <property type="match status" value="1"/>
</dbReference>
<dbReference type="Gene3D" id="1.10.10.10">
    <property type="entry name" value="Winged helix-like DNA-binding domain superfamily/Winged helix DNA-binding domain"/>
    <property type="match status" value="1"/>
</dbReference>